<proteinExistence type="predicted"/>
<dbReference type="AlphaFoldDB" id="A0A370DN82"/>
<keyword evidence="2" id="KW-1185">Reference proteome</keyword>
<dbReference type="EMBL" id="QFXE01000010">
    <property type="protein sequence ID" value="RDH86382.1"/>
    <property type="molecule type" value="Genomic_DNA"/>
</dbReference>
<protein>
    <submittedName>
        <fullName evidence="1">Uncharacterized protein</fullName>
    </submittedName>
</protein>
<reference evidence="1 2" key="1">
    <citation type="journal article" date="2018" name="ISME J.">
        <title>Endosymbiont genomes yield clues of tubeworm success.</title>
        <authorList>
            <person name="Li Y."/>
            <person name="Liles M.R."/>
            <person name="Halanych K.M."/>
        </authorList>
    </citation>
    <scope>NUCLEOTIDE SEQUENCE [LARGE SCALE GENOMIC DNA]</scope>
    <source>
        <strain evidence="1">A1462</strain>
    </source>
</reference>
<name>A0A370DN82_9GAMM</name>
<evidence type="ECO:0000313" key="2">
    <source>
        <dbReference type="Proteomes" id="UP000254771"/>
    </source>
</evidence>
<comment type="caution">
    <text evidence="1">The sequence shown here is derived from an EMBL/GenBank/DDBJ whole genome shotgun (WGS) entry which is preliminary data.</text>
</comment>
<dbReference type="Proteomes" id="UP000254771">
    <property type="component" value="Unassembled WGS sequence"/>
</dbReference>
<organism evidence="1 2">
    <name type="scientific">endosymbiont of Escarpia spicata</name>
    <dbReference type="NCBI Taxonomy" id="2200908"/>
    <lineage>
        <taxon>Bacteria</taxon>
        <taxon>Pseudomonadati</taxon>
        <taxon>Pseudomonadota</taxon>
        <taxon>Gammaproteobacteria</taxon>
        <taxon>sulfur-oxidizing symbionts</taxon>
    </lineage>
</organism>
<gene>
    <name evidence="1" type="ORF">DIZ78_09440</name>
</gene>
<evidence type="ECO:0000313" key="1">
    <source>
        <dbReference type="EMBL" id="RDH86382.1"/>
    </source>
</evidence>
<sequence length="102" mass="11633">MDNGMDPPESKTDLVKRLRVKAGVMEMGEKIPWGSDTALMREAAHALENMIPGIDRLEDRLQDGCELIRQESRWYLYDRNGEYVTSGDTLRDAIISVIFIDC</sequence>
<accession>A0A370DN82</accession>